<evidence type="ECO:0000256" key="3">
    <source>
        <dbReference type="ARBA" id="ARBA00012367"/>
    </source>
</evidence>
<dbReference type="SUPFAM" id="SSF82649">
    <property type="entry name" value="SufE/NifU"/>
    <property type="match status" value="1"/>
</dbReference>
<keyword evidence="6" id="KW-0067">ATP-binding</keyword>
<dbReference type="RefSeq" id="WP_211799863.1">
    <property type="nucleotide sequence ID" value="NZ_JAGSCS010000003.1"/>
</dbReference>
<dbReference type="Pfam" id="PF10437">
    <property type="entry name" value="Lip_prot_lig_C"/>
    <property type="match status" value="1"/>
</dbReference>
<evidence type="ECO:0000313" key="10">
    <source>
        <dbReference type="Proteomes" id="UP000675379"/>
    </source>
</evidence>
<dbReference type="PROSITE" id="PS51733">
    <property type="entry name" value="BPL_LPL_CATALYTIC"/>
    <property type="match status" value="1"/>
</dbReference>
<dbReference type="Proteomes" id="UP000675379">
    <property type="component" value="Unassembled WGS sequence"/>
</dbReference>
<evidence type="ECO:0000313" key="9">
    <source>
        <dbReference type="EMBL" id="MBR0575338.1"/>
    </source>
</evidence>
<dbReference type="GO" id="GO:0009249">
    <property type="term" value="P:protein lipoylation"/>
    <property type="evidence" value="ECO:0007669"/>
    <property type="project" value="InterPro"/>
</dbReference>
<evidence type="ECO:0000256" key="4">
    <source>
        <dbReference type="ARBA" id="ARBA00022598"/>
    </source>
</evidence>
<comment type="pathway">
    <text evidence="2">Protein modification; protein lipoylation via exogenous pathway; protein N(6)-(lipoyl)lysine from lipoate: step 1/2.</text>
</comment>
<dbReference type="Gene3D" id="3.30.930.10">
    <property type="entry name" value="Bira Bifunctional Protein, Domain 2"/>
    <property type="match status" value="1"/>
</dbReference>
<dbReference type="Gene3D" id="3.30.390.50">
    <property type="entry name" value="CO dehydrogenase flavoprotein, C-terminal domain"/>
    <property type="match status" value="1"/>
</dbReference>
<sequence>MRYIISENTDAYFNLASEEYLLKHTDDEIFYLWRNDNAIIVGKNQNTLSEINVDYVKEKGIRVVRRLTGGGAVYHDLGNLNYTFIENNRKSFNDFRGFSEPIVKALQGLGIQAEFSGRNDMTIEGKKFSGTAQCKHRERVMHHGTLLFSSVKADISGALKPRDIKFTDKSVKSVASRITNISDHLAKPMTVLEFRDYVMASVTGDAATAPTGFTQEETEMITKLRDEKYSQWSWNFGQSPKFAMTREEKYPGGLVEVTLAVEQGIIQDIRIYGDFFGVKEITELEGILRGARHEEAQLRHLLADVPVEDYMAKVSQEELLALLF</sequence>
<dbReference type="PANTHER" id="PTHR12561:SF3">
    <property type="entry name" value="LIPOYLTRANSFERASE 1, MITOCHONDRIAL"/>
    <property type="match status" value="1"/>
</dbReference>
<keyword evidence="4 9" id="KW-0436">Ligase</keyword>
<feature type="domain" description="BPL/LPL catalytic" evidence="8">
    <location>
        <begin position="24"/>
        <end position="202"/>
    </location>
</feature>
<evidence type="ECO:0000256" key="6">
    <source>
        <dbReference type="ARBA" id="ARBA00022840"/>
    </source>
</evidence>
<dbReference type="GO" id="GO:0005524">
    <property type="term" value="F:ATP binding"/>
    <property type="evidence" value="ECO:0007669"/>
    <property type="project" value="UniProtKB-KW"/>
</dbReference>
<evidence type="ECO:0000256" key="1">
    <source>
        <dbReference type="ARBA" id="ARBA00005085"/>
    </source>
</evidence>
<evidence type="ECO:0000256" key="2">
    <source>
        <dbReference type="ARBA" id="ARBA00005124"/>
    </source>
</evidence>
<dbReference type="GO" id="GO:0005737">
    <property type="term" value="C:cytoplasm"/>
    <property type="evidence" value="ECO:0007669"/>
    <property type="project" value="TreeGrafter"/>
</dbReference>
<evidence type="ECO:0000259" key="8">
    <source>
        <dbReference type="PROSITE" id="PS51733"/>
    </source>
</evidence>
<protein>
    <recommendedName>
        <fullName evidence="3">lipoate--protein ligase</fullName>
        <ecNumber evidence="3">6.3.1.20</ecNumber>
    </recommendedName>
</protein>
<keyword evidence="5" id="KW-0547">Nucleotide-binding</keyword>
<dbReference type="AlphaFoldDB" id="A0A941HQC5"/>
<comment type="caution">
    <text evidence="9">The sequence shown here is derived from an EMBL/GenBank/DDBJ whole genome shotgun (WGS) entry which is preliminary data.</text>
</comment>
<dbReference type="InterPro" id="IPR004562">
    <property type="entry name" value="LipoylTrfase_LipoateP_Ligase"/>
</dbReference>
<dbReference type="InterPro" id="IPR019491">
    <property type="entry name" value="Lipoate_protein_ligase_C"/>
</dbReference>
<dbReference type="NCBIfam" id="TIGR00545">
    <property type="entry name" value="lipoyltrans"/>
    <property type="match status" value="1"/>
</dbReference>
<dbReference type="EMBL" id="JAGSCS010000003">
    <property type="protein sequence ID" value="MBR0575338.1"/>
    <property type="molecule type" value="Genomic_DNA"/>
</dbReference>
<dbReference type="GO" id="GO:0017118">
    <property type="term" value="F:lipoyltransferase activity"/>
    <property type="evidence" value="ECO:0007669"/>
    <property type="project" value="TreeGrafter"/>
</dbReference>
<reference evidence="9" key="1">
    <citation type="submission" date="2021-04" db="EMBL/GenBank/DDBJ databases">
        <title>Proteiniclasticum sedimins sp. nov., an obligate anaerobic bacterium isolated from anaerobic sludge.</title>
        <authorList>
            <person name="Liu J."/>
        </authorList>
    </citation>
    <scope>NUCLEOTIDE SEQUENCE</scope>
    <source>
        <strain evidence="9">BAD-10</strain>
    </source>
</reference>
<dbReference type="PANTHER" id="PTHR12561">
    <property type="entry name" value="LIPOATE-PROTEIN LIGASE"/>
    <property type="match status" value="1"/>
</dbReference>
<evidence type="ECO:0000256" key="5">
    <source>
        <dbReference type="ARBA" id="ARBA00022741"/>
    </source>
</evidence>
<dbReference type="GO" id="GO:0016979">
    <property type="term" value="F:lipoate-protein ligase activity"/>
    <property type="evidence" value="ECO:0007669"/>
    <property type="project" value="UniProtKB-EC"/>
</dbReference>
<dbReference type="CDD" id="cd16443">
    <property type="entry name" value="LplA"/>
    <property type="match status" value="1"/>
</dbReference>
<name>A0A941HQC5_9CLOT</name>
<dbReference type="EC" id="6.3.1.20" evidence="3"/>
<comment type="catalytic activity">
    <reaction evidence="7">
        <text>L-lysyl-[lipoyl-carrier protein] + (R)-lipoate + ATP = N(6)-[(R)-lipoyl]-L-lysyl-[lipoyl-carrier protein] + AMP + diphosphate + H(+)</text>
        <dbReference type="Rhea" id="RHEA:49288"/>
        <dbReference type="Rhea" id="RHEA-COMP:10500"/>
        <dbReference type="Rhea" id="RHEA-COMP:10502"/>
        <dbReference type="ChEBI" id="CHEBI:15378"/>
        <dbReference type="ChEBI" id="CHEBI:29969"/>
        <dbReference type="ChEBI" id="CHEBI:30616"/>
        <dbReference type="ChEBI" id="CHEBI:33019"/>
        <dbReference type="ChEBI" id="CHEBI:83088"/>
        <dbReference type="ChEBI" id="CHEBI:83099"/>
        <dbReference type="ChEBI" id="CHEBI:456215"/>
        <dbReference type="EC" id="6.3.1.20"/>
    </reaction>
</comment>
<dbReference type="Pfam" id="PF21948">
    <property type="entry name" value="LplA-B_cat"/>
    <property type="match status" value="1"/>
</dbReference>
<evidence type="ECO:0000256" key="7">
    <source>
        <dbReference type="ARBA" id="ARBA00048037"/>
    </source>
</evidence>
<dbReference type="InterPro" id="IPR045864">
    <property type="entry name" value="aa-tRNA-synth_II/BPL/LPL"/>
</dbReference>
<proteinExistence type="predicted"/>
<dbReference type="InterPro" id="IPR004143">
    <property type="entry name" value="BPL_LPL_catalytic"/>
</dbReference>
<organism evidence="9 10">
    <name type="scientific">Proteiniclasticum sediminis</name>
    <dbReference type="NCBI Taxonomy" id="2804028"/>
    <lineage>
        <taxon>Bacteria</taxon>
        <taxon>Bacillati</taxon>
        <taxon>Bacillota</taxon>
        <taxon>Clostridia</taxon>
        <taxon>Eubacteriales</taxon>
        <taxon>Clostridiaceae</taxon>
        <taxon>Proteiniclasticum</taxon>
    </lineage>
</organism>
<dbReference type="SUPFAM" id="SSF55681">
    <property type="entry name" value="Class II aaRS and biotin synthetases"/>
    <property type="match status" value="1"/>
</dbReference>
<keyword evidence="10" id="KW-1185">Reference proteome</keyword>
<gene>
    <name evidence="9" type="ORF">KCG48_03190</name>
</gene>
<accession>A0A941HQC5</accession>
<comment type="pathway">
    <text evidence="1">Protein modification; protein lipoylation via exogenous pathway; protein N(6)-(lipoyl)lysine from lipoate: step 2/2.</text>
</comment>